<dbReference type="InterPro" id="IPR036412">
    <property type="entry name" value="HAD-like_sf"/>
</dbReference>
<reference evidence="1 2" key="1">
    <citation type="journal article" date="2020" name="bioRxiv">
        <title>Sequence and annotation of 42 cannabis genomes reveals extensive copy number variation in cannabinoid synthesis and pathogen resistance genes.</title>
        <authorList>
            <person name="Mckernan K.J."/>
            <person name="Helbert Y."/>
            <person name="Kane L.T."/>
            <person name="Ebling H."/>
            <person name="Zhang L."/>
            <person name="Liu B."/>
            <person name="Eaton Z."/>
            <person name="Mclaughlin S."/>
            <person name="Kingan S."/>
            <person name="Baybayan P."/>
            <person name="Concepcion G."/>
            <person name="Jordan M."/>
            <person name="Riva A."/>
            <person name="Barbazuk W."/>
            <person name="Harkins T."/>
        </authorList>
    </citation>
    <scope>NUCLEOTIDE SEQUENCE [LARGE SCALE GENOMIC DNA]</scope>
    <source>
        <strain evidence="2">cv. Jamaican Lion 4</strain>
        <tissue evidence="1">Leaf</tissue>
    </source>
</reference>
<dbReference type="PANTHER" id="PTHR46649">
    <property type="match status" value="1"/>
</dbReference>
<evidence type="ECO:0000313" key="1">
    <source>
        <dbReference type="EMBL" id="KAF4374464.1"/>
    </source>
</evidence>
<dbReference type="PANTHER" id="PTHR46649:SF4">
    <property type="entry name" value="HALOACID DEHALOGENASE-LIKE HYDROLASE (HAD) SUPERFAMILY PROTEIN"/>
    <property type="match status" value="1"/>
</dbReference>
<comment type="caution">
    <text evidence="1">The sequence shown here is derived from an EMBL/GenBank/DDBJ whole genome shotgun (WGS) entry which is preliminary data.</text>
</comment>
<dbReference type="Pfam" id="PF00702">
    <property type="entry name" value="Hydrolase"/>
    <property type="match status" value="1"/>
</dbReference>
<evidence type="ECO:0000313" key="2">
    <source>
        <dbReference type="Proteomes" id="UP000525078"/>
    </source>
</evidence>
<dbReference type="NCBIfam" id="TIGR01549">
    <property type="entry name" value="HAD-SF-IA-v1"/>
    <property type="match status" value="1"/>
</dbReference>
<dbReference type="Gene3D" id="3.40.50.1000">
    <property type="entry name" value="HAD superfamily/HAD-like"/>
    <property type="match status" value="1"/>
</dbReference>
<name>A0A7J6FUL9_CANSA</name>
<evidence type="ECO:0008006" key="3">
    <source>
        <dbReference type="Google" id="ProtNLM"/>
    </source>
</evidence>
<sequence>MALMATRANLSKLLSSVTYRKPVFGSGSCSHGGKGSFVVGLSSQLGPLLYSSSALAQNECEVAGSRHMGSEILGVKDYVDYRRSLYGEISHKALLVDAVGTLVIPSQPMAQIYRTIGEKYGVEYSETEILKRYRRAYEQPWGRSRLRYVNDGRPFWQYIVSCSTGCSDSQYFEELYNYYTTDKVEAEKPNPTIFLKACELLGVEPEEAVHVGDDRRNDVWGARDAGCDAWLWGSDVHSFKEVAERIGVQV</sequence>
<protein>
    <recommendedName>
        <fullName evidence="3">Haloacid dehalogenase-like hydrolase domain-containing protein 3</fullName>
    </recommendedName>
</protein>
<organism evidence="1 2">
    <name type="scientific">Cannabis sativa</name>
    <name type="common">Hemp</name>
    <name type="synonym">Marijuana</name>
    <dbReference type="NCBI Taxonomy" id="3483"/>
    <lineage>
        <taxon>Eukaryota</taxon>
        <taxon>Viridiplantae</taxon>
        <taxon>Streptophyta</taxon>
        <taxon>Embryophyta</taxon>
        <taxon>Tracheophyta</taxon>
        <taxon>Spermatophyta</taxon>
        <taxon>Magnoliopsida</taxon>
        <taxon>eudicotyledons</taxon>
        <taxon>Gunneridae</taxon>
        <taxon>Pentapetalae</taxon>
        <taxon>rosids</taxon>
        <taxon>fabids</taxon>
        <taxon>Rosales</taxon>
        <taxon>Cannabaceae</taxon>
        <taxon>Cannabis</taxon>
    </lineage>
</organism>
<dbReference type="InterPro" id="IPR023214">
    <property type="entry name" value="HAD_sf"/>
</dbReference>
<dbReference type="Proteomes" id="UP000525078">
    <property type="component" value="Unassembled WGS sequence"/>
</dbReference>
<dbReference type="InterPro" id="IPR006439">
    <property type="entry name" value="HAD-SF_hydro_IA"/>
</dbReference>
<proteinExistence type="predicted"/>
<gene>
    <name evidence="1" type="ORF">F8388_016015</name>
</gene>
<dbReference type="EMBL" id="JAATIP010000095">
    <property type="protein sequence ID" value="KAF4374464.1"/>
    <property type="molecule type" value="Genomic_DNA"/>
</dbReference>
<dbReference type="AlphaFoldDB" id="A0A7J6FUL9"/>
<accession>A0A7J6FUL9</accession>
<dbReference type="SUPFAM" id="SSF56784">
    <property type="entry name" value="HAD-like"/>
    <property type="match status" value="1"/>
</dbReference>